<name>A0A4U5LPK2_STECR</name>
<dbReference type="Proteomes" id="UP000298663">
    <property type="component" value="Unassembled WGS sequence"/>
</dbReference>
<gene>
    <name evidence="1" type="ORF">L596_030476</name>
</gene>
<protein>
    <submittedName>
        <fullName evidence="1">Uncharacterized protein</fullName>
    </submittedName>
</protein>
<reference evidence="1 2" key="2">
    <citation type="journal article" date="2019" name="G3 (Bethesda)">
        <title>Hybrid Assembly of the Genome of the Entomopathogenic Nematode Steinernema carpocapsae Identifies the X-Chromosome.</title>
        <authorList>
            <person name="Serra L."/>
            <person name="Macchietto M."/>
            <person name="Macias-Munoz A."/>
            <person name="McGill C.J."/>
            <person name="Rodriguez I.M."/>
            <person name="Rodriguez B."/>
            <person name="Murad R."/>
            <person name="Mortazavi A."/>
        </authorList>
    </citation>
    <scope>NUCLEOTIDE SEQUENCE [LARGE SCALE GENOMIC DNA]</scope>
    <source>
        <strain evidence="1 2">ALL</strain>
    </source>
</reference>
<comment type="caution">
    <text evidence="1">The sequence shown here is derived from an EMBL/GenBank/DDBJ whole genome shotgun (WGS) entry which is preliminary data.</text>
</comment>
<reference evidence="1 2" key="1">
    <citation type="journal article" date="2015" name="Genome Biol.">
        <title>Comparative genomics of Steinernema reveals deeply conserved gene regulatory networks.</title>
        <authorList>
            <person name="Dillman A.R."/>
            <person name="Macchietto M."/>
            <person name="Porter C.F."/>
            <person name="Rogers A."/>
            <person name="Williams B."/>
            <person name="Antoshechkin I."/>
            <person name="Lee M.M."/>
            <person name="Goodwin Z."/>
            <person name="Lu X."/>
            <person name="Lewis E.E."/>
            <person name="Goodrich-Blair H."/>
            <person name="Stock S.P."/>
            <person name="Adams B.J."/>
            <person name="Sternberg P.W."/>
            <person name="Mortazavi A."/>
        </authorList>
    </citation>
    <scope>NUCLEOTIDE SEQUENCE [LARGE SCALE GENOMIC DNA]</scope>
    <source>
        <strain evidence="1 2">ALL</strain>
    </source>
</reference>
<proteinExistence type="predicted"/>
<dbReference type="EMBL" id="AZBU02000014">
    <property type="protein sequence ID" value="TKR57830.1"/>
    <property type="molecule type" value="Genomic_DNA"/>
</dbReference>
<sequence length="147" mass="16989">MEEPFRLDRNTFPINLPVFGHEPEDFSKQNLLLGGASMEKTQSGKFPFRAFDHEYGYGIVINVFFNKANECYKKASDYVPYLGNALIKKEHDGRFTQVGLITTFEELENPDSNNHDVKTVEETFLDIWFYCPLIAQLTNHEVICPVF</sequence>
<dbReference type="AlphaFoldDB" id="A0A4U5LPK2"/>
<keyword evidence="2" id="KW-1185">Reference proteome</keyword>
<evidence type="ECO:0000313" key="2">
    <source>
        <dbReference type="Proteomes" id="UP000298663"/>
    </source>
</evidence>
<organism evidence="1 2">
    <name type="scientific">Steinernema carpocapsae</name>
    <name type="common">Entomopathogenic nematode</name>
    <dbReference type="NCBI Taxonomy" id="34508"/>
    <lineage>
        <taxon>Eukaryota</taxon>
        <taxon>Metazoa</taxon>
        <taxon>Ecdysozoa</taxon>
        <taxon>Nematoda</taxon>
        <taxon>Chromadorea</taxon>
        <taxon>Rhabditida</taxon>
        <taxon>Tylenchina</taxon>
        <taxon>Panagrolaimomorpha</taxon>
        <taxon>Strongyloidoidea</taxon>
        <taxon>Steinernematidae</taxon>
        <taxon>Steinernema</taxon>
    </lineage>
</organism>
<evidence type="ECO:0000313" key="1">
    <source>
        <dbReference type="EMBL" id="TKR57830.1"/>
    </source>
</evidence>
<accession>A0A4U5LPK2</accession>